<feature type="repeat" description="ANK" evidence="3">
    <location>
        <begin position="611"/>
        <end position="643"/>
    </location>
</feature>
<dbReference type="PRINTS" id="PR01415">
    <property type="entry name" value="ANKYRIN"/>
</dbReference>
<dbReference type="PROSITE" id="PS50088">
    <property type="entry name" value="ANK_REPEAT"/>
    <property type="match status" value="10"/>
</dbReference>
<dbReference type="Pfam" id="PF24883">
    <property type="entry name" value="NPHP3_N"/>
    <property type="match status" value="1"/>
</dbReference>
<organism evidence="5 6">
    <name type="scientific">Echria macrotheca</name>
    <dbReference type="NCBI Taxonomy" id="438768"/>
    <lineage>
        <taxon>Eukaryota</taxon>
        <taxon>Fungi</taxon>
        <taxon>Dikarya</taxon>
        <taxon>Ascomycota</taxon>
        <taxon>Pezizomycotina</taxon>
        <taxon>Sordariomycetes</taxon>
        <taxon>Sordariomycetidae</taxon>
        <taxon>Sordariales</taxon>
        <taxon>Schizotheciaceae</taxon>
        <taxon>Echria</taxon>
    </lineage>
</organism>
<gene>
    <name evidence="5" type="ORF">QBC47DRAFT_297166</name>
</gene>
<keyword evidence="1" id="KW-0677">Repeat</keyword>
<dbReference type="Pfam" id="PF00023">
    <property type="entry name" value="Ank"/>
    <property type="match status" value="2"/>
</dbReference>
<dbReference type="Pfam" id="PF12796">
    <property type="entry name" value="Ank_2"/>
    <property type="match status" value="5"/>
</dbReference>
<feature type="repeat" description="ANK" evidence="3">
    <location>
        <begin position="720"/>
        <end position="752"/>
    </location>
</feature>
<feature type="repeat" description="ANK" evidence="3">
    <location>
        <begin position="885"/>
        <end position="929"/>
    </location>
</feature>
<feature type="repeat" description="ANK" evidence="3">
    <location>
        <begin position="1570"/>
        <end position="1615"/>
    </location>
</feature>
<dbReference type="SMART" id="SM00248">
    <property type="entry name" value="ANK"/>
    <property type="match status" value="25"/>
</dbReference>
<keyword evidence="6" id="KW-1185">Reference proteome</keyword>
<accession>A0AAJ0BG03</accession>
<name>A0AAJ0BG03_9PEZI</name>
<dbReference type="InterPro" id="IPR027417">
    <property type="entry name" value="P-loop_NTPase"/>
</dbReference>
<feature type="repeat" description="ANK" evidence="3">
    <location>
        <begin position="1534"/>
        <end position="1569"/>
    </location>
</feature>
<feature type="repeat" description="ANK" evidence="3">
    <location>
        <begin position="577"/>
        <end position="610"/>
    </location>
</feature>
<evidence type="ECO:0000259" key="4">
    <source>
        <dbReference type="Pfam" id="PF24883"/>
    </source>
</evidence>
<reference evidence="5" key="1">
    <citation type="submission" date="2023-06" db="EMBL/GenBank/DDBJ databases">
        <title>Genome-scale phylogeny and comparative genomics of the fungal order Sordariales.</title>
        <authorList>
            <consortium name="Lawrence Berkeley National Laboratory"/>
            <person name="Hensen N."/>
            <person name="Bonometti L."/>
            <person name="Westerberg I."/>
            <person name="Brannstrom I.O."/>
            <person name="Guillou S."/>
            <person name="Cros-Aarteil S."/>
            <person name="Calhoun S."/>
            <person name="Haridas S."/>
            <person name="Kuo A."/>
            <person name="Mondo S."/>
            <person name="Pangilinan J."/>
            <person name="Riley R."/>
            <person name="Labutti K."/>
            <person name="Andreopoulos B."/>
            <person name="Lipzen A."/>
            <person name="Chen C."/>
            <person name="Yanf M."/>
            <person name="Daum C."/>
            <person name="Ng V."/>
            <person name="Clum A."/>
            <person name="Steindorff A."/>
            <person name="Ohm R."/>
            <person name="Martin F."/>
            <person name="Silar P."/>
            <person name="Natvig D."/>
            <person name="Lalanne C."/>
            <person name="Gautier V."/>
            <person name="Ament-Velasquez S.L."/>
            <person name="Kruys A."/>
            <person name="Hutchinson M.I."/>
            <person name="Powell A.J."/>
            <person name="Barry K."/>
            <person name="Miller A.N."/>
            <person name="Grigoriev I.V."/>
            <person name="Debuchy R."/>
            <person name="Gladieux P."/>
            <person name="Thoren M.H."/>
            <person name="Johannesson H."/>
        </authorList>
    </citation>
    <scope>NUCLEOTIDE SEQUENCE</scope>
    <source>
        <strain evidence="5">PSN4</strain>
    </source>
</reference>
<dbReference type="PANTHER" id="PTHR24123">
    <property type="entry name" value="ANKYRIN REPEAT-CONTAINING"/>
    <property type="match status" value="1"/>
</dbReference>
<keyword evidence="2 3" id="KW-0040">ANK repeat</keyword>
<evidence type="ECO:0000256" key="2">
    <source>
        <dbReference type="ARBA" id="ARBA00023043"/>
    </source>
</evidence>
<feature type="repeat" description="ANK" evidence="3">
    <location>
        <begin position="852"/>
        <end position="884"/>
    </location>
</feature>
<dbReference type="PANTHER" id="PTHR24123:SF33">
    <property type="entry name" value="PROTEIN HOS4"/>
    <property type="match status" value="1"/>
</dbReference>
<feature type="repeat" description="ANK" evidence="3">
    <location>
        <begin position="1059"/>
        <end position="1096"/>
    </location>
</feature>
<dbReference type="Gene3D" id="3.40.50.300">
    <property type="entry name" value="P-loop containing nucleotide triphosphate hydrolases"/>
    <property type="match status" value="1"/>
</dbReference>
<comment type="caution">
    <text evidence="5">The sequence shown here is derived from an EMBL/GenBank/DDBJ whole genome shotgun (WGS) entry which is preliminary data.</text>
</comment>
<protein>
    <submittedName>
        <fullName evidence="5">Ankyrin repeat-containing domain protein</fullName>
    </submittedName>
</protein>
<dbReference type="InterPro" id="IPR002110">
    <property type="entry name" value="Ankyrin_rpt"/>
</dbReference>
<dbReference type="InterPro" id="IPR036770">
    <property type="entry name" value="Ankyrin_rpt-contain_sf"/>
</dbReference>
<evidence type="ECO:0000313" key="5">
    <source>
        <dbReference type="EMBL" id="KAK1757210.1"/>
    </source>
</evidence>
<evidence type="ECO:0000256" key="1">
    <source>
        <dbReference type="ARBA" id="ARBA00022737"/>
    </source>
</evidence>
<feature type="repeat" description="ANK" evidence="3">
    <location>
        <begin position="1856"/>
        <end position="1888"/>
    </location>
</feature>
<evidence type="ECO:0000256" key="3">
    <source>
        <dbReference type="PROSITE-ProRule" id="PRU00023"/>
    </source>
</evidence>
<dbReference type="SUPFAM" id="SSF48403">
    <property type="entry name" value="Ankyrin repeat"/>
    <property type="match status" value="5"/>
</dbReference>
<feature type="domain" description="Nephrocystin 3-like N-terminal" evidence="4">
    <location>
        <begin position="49"/>
        <end position="207"/>
    </location>
</feature>
<proteinExistence type="predicted"/>
<dbReference type="Gene3D" id="1.25.40.20">
    <property type="entry name" value="Ankyrin repeat-containing domain"/>
    <property type="match status" value="9"/>
</dbReference>
<evidence type="ECO:0000313" key="6">
    <source>
        <dbReference type="Proteomes" id="UP001239445"/>
    </source>
</evidence>
<dbReference type="SUPFAM" id="SSF52540">
    <property type="entry name" value="P-loop containing nucleoside triphosphate hydrolases"/>
    <property type="match status" value="1"/>
</dbReference>
<dbReference type="EMBL" id="MU839831">
    <property type="protein sequence ID" value="KAK1757210.1"/>
    <property type="molecule type" value="Genomic_DNA"/>
</dbReference>
<dbReference type="InterPro" id="IPR056884">
    <property type="entry name" value="NPHP3-like_N"/>
</dbReference>
<dbReference type="Proteomes" id="UP001239445">
    <property type="component" value="Unassembled WGS sequence"/>
</dbReference>
<feature type="repeat" description="ANK" evidence="3">
    <location>
        <begin position="1208"/>
        <end position="1240"/>
    </location>
</feature>
<sequence>MADEFEIVEHAETALGADVVGQIRDWLQPTDFGSESSEFHRHLSSQSLGTGLWICNTDEYHKWHNSPDHGSLWVKGVPGAGKSVVAASLIRHLQTTEDCPVLFFFFRNIIAANYTPRALIQDWLVQLLPHSPKAQFALHARLQTKLAETSDDDLFAIFLGGLSCVPRIYCVVDALDEMESNSGPFLERLNSLATFRPASLKLFMTSRPKRHLQSVLRDSSIVHISLQQRLVDIDILSYLRGRAATIFDGASNERQDVQQHIVDMVAKRSEGLFLYAKLTMDQVAEAVARNGATLDVDTLEASLPVGLEQVYNTMLAHHRQKSGVTMDFQVQVLEAVTHAVRPLRLNELANLMKCTHPKLDPSGGFKPLIASCCGSLIEVLEDETLQVIHHSFTEFLRGDTRNVSNTDDFPLINSAKAHKRMAMNCIRYLQSGTLLLDGEHSGEAASNASFVAPGDMFDYDEDHEKCSVLTSEDKFYYPAARLLHPFLSYAVETWTYHAEQYDVCDDEFFAAVMTFSNPRNLDFLRWLDLRWGKTFNTEQYTKAVPTKLHIAAFAGMSELAHKLLTRQPELVSALDAWKRTPLHWAARHNHVKVVSLLLLLHGAEPDAEDGCGLKPIHLAARRNHAAVVKALLEAGVKPDTKKTKEDFSGYPTVGDVRTMGECAILYASRGGHTETLLTMIPFCDSNSLEQLLCECARFNRTEVVLAILNTTDVSVNAKYCGATALHFACRHANEEVVRTLIKRGADVSSTSFWQSPLELGFFFRGASWERAEPPLHRLLSAWDSHGDDSCRAILRMLLDAGADLEQPDSKGVTALLKAAGDDDSRSRRSVTPFLPLEALVDAGADIRKTYSSGNSALHIAAGNQHLEAVQLLVERGSDVNKRGNHGYTALHCALDVGSGGSQGEPSPDQIARVVRYLLDHGANPDMKSDSLRTAVRDAMSRGVDIFRILVSRSKDPAVKKECWFHLSTMRGENFVKFLELLLTEGFDINTRDSRGMTLFLRCLDYKNRLQVLKAHGADTNATDSNGNNALHLIRGRTYDLDELQGLIDEGVDPLQTNNDGQTLLHYAATRYEGTEQQVKYIRWLLGLGIAVNATDNEGRTALHHYLDRPESDWPDEADDVHFLDAVGVDSVKFEVRDKDGLAAVHLAAMSSETELATLVRAGADVFLLTDRSQNVLHLAALARKPGIISQVLRQYHPLSVNINHKDDFRMTPLHYACASGEPESVALLLNAGANVNATDGDGFTPLHACARSGSRLLFCDKFARASAAWSHLASSSNLQPWYLYKGDDDCRDAICQKSADLLTAVVLKILLDASANVSATDSLSYTALDMAMQAGCVEFVEVFARDEELFARATERLPDFERNSQNWKDMVRRMKVQIALTSSRPRLGALGEDGSLLEEVSKSPQQYLGLLHIEDAAMLITKAFDVCPSRKDNYDLLERNLTAPARLPLAKALPRVLLHYSSFESVAAYMNKAREDGDRYYDNPALTALQHACMMSESNLLMLRLLVEELQVDVNAHAAEHLESQYSDEVNIGPGGTALHFLAVAEHHWQVEGLAYLLAHGADPNALDRRGQSPLHVAAGKQDTHNAGALTRGFWSLAAVRILLDHGADPNIVDDEGWTTLHTAASDPEVMRELLSRGADPTVGTVSPLFEAIFQQNLGAMELLLDSGVSVDSINNGRQGSGIQHSSLHKKPLKCCALLCAAFAEKPNSYIPDSLPLLRVLVARGADLHVPLGDDDTLIHVLFEYPEHEVLQTLLEQPCVSRIDFNHRDQHGRTVLMASCAWRTGLPGHKYRRWEPKAVGPPLCILDLGGDATAVDNDGKTALHHLLDNSSLPEEVLIQFINRPEVGPTLLVKDKDGFSPLHYALRLLRPSVCELLFAKGADLLEPDPNGLVALHHIANQFLRSSLVSVGGRVTVEVPDNYPDQCLALWKKFLAAGGDINAADRDGNTPLHRYLLSSDYSGHLAVWRDVPTCHLHYYDRLFPAEGGVDVFAVNKKGETALHLIARRSGRWTRENDEHNKALFVAMMGKKLDPLKEDKHGRSALDVASAVGKKDIVALFGNKKKPIDGEMA</sequence>
<dbReference type="PROSITE" id="PS50297">
    <property type="entry name" value="ANK_REP_REGION"/>
    <property type="match status" value="7"/>
</dbReference>
<dbReference type="InterPro" id="IPR051165">
    <property type="entry name" value="Multifunctional_ANK_Repeat"/>
</dbReference>